<comment type="caution">
    <text evidence="1">The sequence shown here is derived from an EMBL/GenBank/DDBJ whole genome shotgun (WGS) entry which is preliminary data.</text>
</comment>
<protein>
    <submittedName>
        <fullName evidence="1">Uncharacterized protein</fullName>
    </submittedName>
</protein>
<dbReference type="AlphaFoldDB" id="A0A919M7F7"/>
<keyword evidence="2" id="KW-1185">Reference proteome</keyword>
<organism evidence="1 2">
    <name type="scientific">Actinoplanes cyaneus</name>
    <dbReference type="NCBI Taxonomy" id="52696"/>
    <lineage>
        <taxon>Bacteria</taxon>
        <taxon>Bacillati</taxon>
        <taxon>Actinomycetota</taxon>
        <taxon>Actinomycetes</taxon>
        <taxon>Micromonosporales</taxon>
        <taxon>Micromonosporaceae</taxon>
        <taxon>Actinoplanes</taxon>
    </lineage>
</organism>
<reference evidence="1" key="1">
    <citation type="submission" date="2021-01" db="EMBL/GenBank/DDBJ databases">
        <title>Whole genome shotgun sequence of Actinoplanes cyaneus NBRC 14990.</title>
        <authorList>
            <person name="Komaki H."/>
            <person name="Tamura T."/>
        </authorList>
    </citation>
    <scope>NUCLEOTIDE SEQUENCE</scope>
    <source>
        <strain evidence="1">NBRC 14990</strain>
    </source>
</reference>
<dbReference type="Proteomes" id="UP000619479">
    <property type="component" value="Unassembled WGS sequence"/>
</dbReference>
<evidence type="ECO:0000313" key="1">
    <source>
        <dbReference type="EMBL" id="GID67283.1"/>
    </source>
</evidence>
<proteinExistence type="predicted"/>
<accession>A0A919M7F7</accession>
<name>A0A919M7F7_9ACTN</name>
<dbReference type="EMBL" id="BOMH01000038">
    <property type="protein sequence ID" value="GID67283.1"/>
    <property type="molecule type" value="Genomic_DNA"/>
</dbReference>
<evidence type="ECO:0000313" key="2">
    <source>
        <dbReference type="Proteomes" id="UP000619479"/>
    </source>
</evidence>
<gene>
    <name evidence="1" type="ORF">Acy02nite_51640</name>
</gene>
<sequence>MPALSEHMNVYTTAIAVLEAKGFYIWYNRKQDSFCAQRDGWDFWADNPISLLGLVAIFEYKNPSEFTHRWWETTGSIRYPDVPETAPEYTAVYDKPRCESEDKWG</sequence>